<gene>
    <name evidence="2" type="ORF">BOX15_Mlig007349g1</name>
</gene>
<feature type="compositionally biased region" description="Low complexity" evidence="1">
    <location>
        <begin position="64"/>
        <end position="87"/>
    </location>
</feature>
<reference evidence="2 3" key="1">
    <citation type="submission" date="2017-06" db="EMBL/GenBank/DDBJ databases">
        <title>A platform for efficient transgenesis in Macrostomum lignano, a flatworm model organism for stem cell research.</title>
        <authorList>
            <person name="Berezikov E."/>
        </authorList>
    </citation>
    <scope>NUCLEOTIDE SEQUENCE [LARGE SCALE GENOMIC DNA]</scope>
    <source>
        <strain evidence="2">DV1</strain>
        <tissue evidence="2">Whole organism</tissue>
    </source>
</reference>
<evidence type="ECO:0000256" key="1">
    <source>
        <dbReference type="SAM" id="MobiDB-lite"/>
    </source>
</evidence>
<feature type="non-terminal residue" evidence="2">
    <location>
        <position position="1"/>
    </location>
</feature>
<feature type="compositionally biased region" description="Polar residues" evidence="1">
    <location>
        <begin position="95"/>
        <end position="106"/>
    </location>
</feature>
<name>A0A267G6N4_9PLAT</name>
<dbReference type="Proteomes" id="UP000215902">
    <property type="component" value="Unassembled WGS sequence"/>
</dbReference>
<dbReference type="AlphaFoldDB" id="A0A267G6N4"/>
<keyword evidence="3" id="KW-1185">Reference proteome</keyword>
<sequence length="304" mass="32190">DSSRHPAPSGARRLASQHQRTPLTPPPPTPPPPHSVTLVESGPHRDRVSCAKSPARVTRHPPMTAGASTAASRAKRASSFSDTSASSVDDHRQLPHQQHQPDDSTSLISTELTLRCLWAQARHAAAVARRDLASARANLLAEADAALAELRDLRADLLRRRREAEAWRCAVAADATLASLESAAESMPPAGQFVAAADAARAAAVAARRIRAPADCDVDGLSVDDLVGELRRLSAGLARAPLNSTWPDELLDNAAGVADDQRLAGECARLLAEAWPLCRRRLAEANGLAARAACDRLSAAVLLH</sequence>
<protein>
    <submittedName>
        <fullName evidence="2">Uncharacterized protein</fullName>
    </submittedName>
</protein>
<proteinExistence type="predicted"/>
<evidence type="ECO:0000313" key="3">
    <source>
        <dbReference type="Proteomes" id="UP000215902"/>
    </source>
</evidence>
<feature type="region of interest" description="Disordered" evidence="1">
    <location>
        <begin position="1"/>
        <end position="106"/>
    </location>
</feature>
<comment type="caution">
    <text evidence="2">The sequence shown here is derived from an EMBL/GenBank/DDBJ whole genome shotgun (WGS) entry which is preliminary data.</text>
</comment>
<feature type="compositionally biased region" description="Pro residues" evidence="1">
    <location>
        <begin position="23"/>
        <end position="34"/>
    </location>
</feature>
<dbReference type="EMBL" id="NIVC01000516">
    <property type="protein sequence ID" value="PAA81698.1"/>
    <property type="molecule type" value="Genomic_DNA"/>
</dbReference>
<accession>A0A267G6N4</accession>
<evidence type="ECO:0000313" key="2">
    <source>
        <dbReference type="EMBL" id="PAA81698.1"/>
    </source>
</evidence>
<organism evidence="2 3">
    <name type="scientific">Macrostomum lignano</name>
    <dbReference type="NCBI Taxonomy" id="282301"/>
    <lineage>
        <taxon>Eukaryota</taxon>
        <taxon>Metazoa</taxon>
        <taxon>Spiralia</taxon>
        <taxon>Lophotrochozoa</taxon>
        <taxon>Platyhelminthes</taxon>
        <taxon>Rhabditophora</taxon>
        <taxon>Macrostomorpha</taxon>
        <taxon>Macrostomida</taxon>
        <taxon>Macrostomidae</taxon>
        <taxon>Macrostomum</taxon>
    </lineage>
</organism>